<comment type="similarity">
    <text evidence="10">Belongs to the peroxiredoxin family. BCP/PrxQ subfamily.</text>
</comment>
<comment type="function">
    <text evidence="1">Thiol-specific peroxidase that catalyzes the reduction of hydrogen peroxide and organic hydroperoxides to water and alcohols, respectively. Plays a role in cell protection against oxidative stress by detoxifying peroxides and as sensor of hydrogen peroxide-mediated signaling events.</text>
</comment>
<evidence type="ECO:0000256" key="12">
    <source>
        <dbReference type="ARBA" id="ARBA00049091"/>
    </source>
</evidence>
<gene>
    <name evidence="15" type="ORF">MSEDJ_49950</name>
</gene>
<dbReference type="InterPro" id="IPR050924">
    <property type="entry name" value="Peroxiredoxin_BCP/PrxQ"/>
</dbReference>
<dbReference type="SUPFAM" id="SSF52833">
    <property type="entry name" value="Thioredoxin-like"/>
    <property type="match status" value="1"/>
</dbReference>
<evidence type="ECO:0000256" key="1">
    <source>
        <dbReference type="ARBA" id="ARBA00003330"/>
    </source>
</evidence>
<dbReference type="PIRSF" id="PIRSF000239">
    <property type="entry name" value="AHPC"/>
    <property type="match status" value="1"/>
</dbReference>
<organism evidence="15 16">
    <name type="scientific">Mycolicibacterium sediminis</name>
    <dbReference type="NCBI Taxonomy" id="1286180"/>
    <lineage>
        <taxon>Bacteria</taxon>
        <taxon>Bacillati</taxon>
        <taxon>Actinomycetota</taxon>
        <taxon>Actinomycetes</taxon>
        <taxon>Mycobacteriales</taxon>
        <taxon>Mycobacteriaceae</taxon>
        <taxon>Mycolicibacterium</taxon>
    </lineage>
</organism>
<protein>
    <recommendedName>
        <fullName evidence="3">thioredoxin-dependent peroxiredoxin</fullName>
        <ecNumber evidence="3">1.11.1.24</ecNumber>
    </recommendedName>
    <alternativeName>
        <fullName evidence="11">Bacterioferritin comigratory protein</fullName>
    </alternativeName>
    <alternativeName>
        <fullName evidence="9">Thioredoxin peroxidase</fullName>
    </alternativeName>
</protein>
<evidence type="ECO:0000259" key="14">
    <source>
        <dbReference type="PROSITE" id="PS51352"/>
    </source>
</evidence>
<evidence type="ECO:0000256" key="5">
    <source>
        <dbReference type="ARBA" id="ARBA00022862"/>
    </source>
</evidence>
<name>A0A7I7QWY7_9MYCO</name>
<evidence type="ECO:0000256" key="2">
    <source>
        <dbReference type="ARBA" id="ARBA00011245"/>
    </source>
</evidence>
<evidence type="ECO:0000256" key="10">
    <source>
        <dbReference type="ARBA" id="ARBA00038489"/>
    </source>
</evidence>
<dbReference type="InterPro" id="IPR036249">
    <property type="entry name" value="Thioredoxin-like_sf"/>
</dbReference>
<sequence length="157" mass="16826">MAPTARLEVGDVAPAFSLPDADGNTVSLADFAGRKVIVYFYPAASTPGCTKQACDFRDSLAELNGAGLDVLGISPDKPQKLAAFRDAEELTFPLLSDPERSTLEAWGAFGEKTMYGKTVKGVIRSTFVVDEQGKIEVAQYNVKATGHVAKLRRDISV</sequence>
<evidence type="ECO:0000256" key="3">
    <source>
        <dbReference type="ARBA" id="ARBA00013017"/>
    </source>
</evidence>
<keyword evidence="6" id="KW-0560">Oxidoreductase</keyword>
<keyword evidence="7" id="KW-1015">Disulfide bond</keyword>
<dbReference type="AlphaFoldDB" id="A0A7I7QWY7"/>
<dbReference type="PANTHER" id="PTHR42801:SF4">
    <property type="entry name" value="AHPC_TSA FAMILY PROTEIN"/>
    <property type="match status" value="1"/>
</dbReference>
<dbReference type="GO" id="GO:0034599">
    <property type="term" value="P:cellular response to oxidative stress"/>
    <property type="evidence" value="ECO:0007669"/>
    <property type="project" value="TreeGrafter"/>
</dbReference>
<evidence type="ECO:0000313" key="15">
    <source>
        <dbReference type="EMBL" id="BBY30899.1"/>
    </source>
</evidence>
<keyword evidence="8" id="KW-0676">Redox-active center</keyword>
<accession>A0A7I7QWY7</accession>
<keyword evidence="16" id="KW-1185">Reference proteome</keyword>
<dbReference type="PANTHER" id="PTHR42801">
    <property type="entry name" value="THIOREDOXIN-DEPENDENT PEROXIDE REDUCTASE"/>
    <property type="match status" value="1"/>
</dbReference>
<comment type="subunit">
    <text evidence="2">Monomer.</text>
</comment>
<dbReference type="FunFam" id="3.40.30.10:FF:000007">
    <property type="entry name" value="Thioredoxin-dependent thiol peroxidase"/>
    <property type="match status" value="1"/>
</dbReference>
<dbReference type="GO" id="GO:0008379">
    <property type="term" value="F:thioredoxin peroxidase activity"/>
    <property type="evidence" value="ECO:0007669"/>
    <property type="project" value="TreeGrafter"/>
</dbReference>
<evidence type="ECO:0000256" key="6">
    <source>
        <dbReference type="ARBA" id="ARBA00023002"/>
    </source>
</evidence>
<evidence type="ECO:0000256" key="7">
    <source>
        <dbReference type="ARBA" id="ARBA00023157"/>
    </source>
</evidence>
<dbReference type="KEGG" id="msei:MSEDJ_49950"/>
<keyword evidence="4" id="KW-0575">Peroxidase</keyword>
<dbReference type="GO" id="GO:0045454">
    <property type="term" value="P:cell redox homeostasis"/>
    <property type="evidence" value="ECO:0007669"/>
    <property type="project" value="TreeGrafter"/>
</dbReference>
<reference evidence="15 16" key="1">
    <citation type="journal article" date="2019" name="Emerg. Microbes Infect.">
        <title>Comprehensive subspecies identification of 175 nontuberculous mycobacteria species based on 7547 genomic profiles.</title>
        <authorList>
            <person name="Matsumoto Y."/>
            <person name="Kinjo T."/>
            <person name="Motooka D."/>
            <person name="Nabeya D."/>
            <person name="Jung N."/>
            <person name="Uechi K."/>
            <person name="Horii T."/>
            <person name="Iida T."/>
            <person name="Fujita J."/>
            <person name="Nakamura S."/>
        </authorList>
    </citation>
    <scope>NUCLEOTIDE SEQUENCE [LARGE SCALE GENOMIC DNA]</scope>
    <source>
        <strain evidence="15 16">JCM 17899</strain>
    </source>
</reference>
<dbReference type="EMBL" id="AP022588">
    <property type="protein sequence ID" value="BBY30899.1"/>
    <property type="molecule type" value="Genomic_DNA"/>
</dbReference>
<evidence type="ECO:0000256" key="9">
    <source>
        <dbReference type="ARBA" id="ARBA00032824"/>
    </source>
</evidence>
<evidence type="ECO:0000313" key="16">
    <source>
        <dbReference type="Proteomes" id="UP000467193"/>
    </source>
</evidence>
<evidence type="ECO:0000256" key="8">
    <source>
        <dbReference type="ARBA" id="ARBA00023284"/>
    </source>
</evidence>
<evidence type="ECO:0000256" key="11">
    <source>
        <dbReference type="ARBA" id="ARBA00041373"/>
    </source>
</evidence>
<evidence type="ECO:0000256" key="4">
    <source>
        <dbReference type="ARBA" id="ARBA00022559"/>
    </source>
</evidence>
<dbReference type="RefSeq" id="WP_163800463.1">
    <property type="nucleotide sequence ID" value="NZ_AP022588.1"/>
</dbReference>
<proteinExistence type="inferred from homology"/>
<dbReference type="InterPro" id="IPR013766">
    <property type="entry name" value="Thioredoxin_domain"/>
</dbReference>
<dbReference type="CDD" id="cd03017">
    <property type="entry name" value="PRX_BCP"/>
    <property type="match status" value="1"/>
</dbReference>
<keyword evidence="5" id="KW-0049">Antioxidant</keyword>
<evidence type="ECO:0000256" key="13">
    <source>
        <dbReference type="PIRSR" id="PIRSR000239-1"/>
    </source>
</evidence>
<dbReference type="InterPro" id="IPR000866">
    <property type="entry name" value="AhpC/TSA"/>
</dbReference>
<dbReference type="Gene3D" id="3.40.30.10">
    <property type="entry name" value="Glutaredoxin"/>
    <property type="match status" value="1"/>
</dbReference>
<dbReference type="NCBIfam" id="NF006960">
    <property type="entry name" value="PRK09437.1"/>
    <property type="match status" value="1"/>
</dbReference>
<feature type="active site" description="Cysteine sulfenic acid (-SOH) intermediate; for peroxidase activity" evidence="13">
    <location>
        <position position="49"/>
    </location>
</feature>
<dbReference type="GO" id="GO:0005737">
    <property type="term" value="C:cytoplasm"/>
    <property type="evidence" value="ECO:0007669"/>
    <property type="project" value="TreeGrafter"/>
</dbReference>
<dbReference type="Pfam" id="PF00578">
    <property type="entry name" value="AhpC-TSA"/>
    <property type="match status" value="1"/>
</dbReference>
<feature type="domain" description="Thioredoxin" evidence="14">
    <location>
        <begin position="7"/>
        <end position="157"/>
    </location>
</feature>
<dbReference type="InterPro" id="IPR024706">
    <property type="entry name" value="Peroxiredoxin_AhpC-typ"/>
</dbReference>
<dbReference type="PROSITE" id="PS51352">
    <property type="entry name" value="THIOREDOXIN_2"/>
    <property type="match status" value="1"/>
</dbReference>
<dbReference type="EC" id="1.11.1.24" evidence="3"/>
<dbReference type="Proteomes" id="UP000467193">
    <property type="component" value="Chromosome"/>
</dbReference>
<comment type="catalytic activity">
    <reaction evidence="12">
        <text>a hydroperoxide + [thioredoxin]-dithiol = an alcohol + [thioredoxin]-disulfide + H2O</text>
        <dbReference type="Rhea" id="RHEA:62620"/>
        <dbReference type="Rhea" id="RHEA-COMP:10698"/>
        <dbReference type="Rhea" id="RHEA-COMP:10700"/>
        <dbReference type="ChEBI" id="CHEBI:15377"/>
        <dbReference type="ChEBI" id="CHEBI:29950"/>
        <dbReference type="ChEBI" id="CHEBI:30879"/>
        <dbReference type="ChEBI" id="CHEBI:35924"/>
        <dbReference type="ChEBI" id="CHEBI:50058"/>
        <dbReference type="EC" id="1.11.1.24"/>
    </reaction>
</comment>